<dbReference type="OrthoDB" id="29657at2759"/>
<evidence type="ECO:0000313" key="9">
    <source>
        <dbReference type="Proteomes" id="UP000440578"/>
    </source>
</evidence>
<evidence type="ECO:0000256" key="5">
    <source>
        <dbReference type="ARBA" id="ARBA00023136"/>
    </source>
</evidence>
<reference evidence="8 9" key="1">
    <citation type="submission" date="2019-07" db="EMBL/GenBank/DDBJ databases">
        <title>Draft genome assembly of a fouling barnacle, Amphibalanus amphitrite (Darwin, 1854): The first reference genome for Thecostraca.</title>
        <authorList>
            <person name="Kim W."/>
        </authorList>
    </citation>
    <scope>NUCLEOTIDE SEQUENCE [LARGE SCALE GENOMIC DNA]</scope>
    <source>
        <strain evidence="8">SNU_AA5</strain>
        <tissue evidence="8">Soma without cirri and trophi</tissue>
    </source>
</reference>
<dbReference type="AlphaFoldDB" id="A0A6A4WND5"/>
<sequence>MYSDGVVSVVVGFCLTRRAAVRGPDGCVLSVCVRQYGFTLDRTMSDAVNPYLDGHMSHCTLSSPITGQDTSAAIIYFTFDLKQKRVLLNCSRSVTDIVIETDSSRASDDEARSKRDSLLGALAGSALYKQRHRRLAAAAPTAAAAPEPAAAMPGQQRCASFAPILLQQRTDNATGQPVFSTAFVIRVLSHGGEGLYNLFFHNCQNYGSQKVEASMTVSAALQAGRTASVALRAGRTGSAALRAGRTVEMIERNMDSYLSAGEMPLPALYFMMAVLFFISSCFWIFILRKSKWVARDTVSGSRADVYKTHYVMAVLGLMKALSLLFHGINYHVIEVNGFHIEAWAILFYITHLMKGALLFVTIIMLGTGWTFIKHVLADRDKKLFMIVIPLQLLANVAQIILEESEEGESVHTTWREMLYLLDLICCGAILFPVVWSIRHLQDASETDGKAAMNLKKLKLFRHFYIMIVCYIYFTRIVVYLLQITVPFQYAWQIMVPFH</sequence>
<feature type="transmembrane region" description="Helical" evidence="6">
    <location>
        <begin position="383"/>
        <end position="401"/>
    </location>
</feature>
<dbReference type="InterPro" id="IPR009637">
    <property type="entry name" value="GPR107/GPR108-like"/>
</dbReference>
<feature type="transmembrane region" description="Helical" evidence="6">
    <location>
        <begin position="308"/>
        <end position="333"/>
    </location>
</feature>
<protein>
    <submittedName>
        <fullName evidence="8">Protein GPR107</fullName>
    </submittedName>
</protein>
<feature type="transmembrane region" description="Helical" evidence="6">
    <location>
        <begin position="417"/>
        <end position="438"/>
    </location>
</feature>
<proteinExistence type="predicted"/>
<evidence type="ECO:0000313" key="8">
    <source>
        <dbReference type="EMBL" id="KAF0306799.1"/>
    </source>
</evidence>
<feature type="transmembrane region" description="Helical" evidence="6">
    <location>
        <begin position="459"/>
        <end position="481"/>
    </location>
</feature>
<accession>A0A6A4WND5</accession>
<dbReference type="Proteomes" id="UP000440578">
    <property type="component" value="Unassembled WGS sequence"/>
</dbReference>
<dbReference type="Pfam" id="PF06814">
    <property type="entry name" value="GOST_TM"/>
    <property type="match status" value="1"/>
</dbReference>
<dbReference type="InterPro" id="IPR053937">
    <property type="entry name" value="GOST_TM"/>
</dbReference>
<dbReference type="PANTHER" id="PTHR21229:SF2">
    <property type="entry name" value="RE59932P"/>
    <property type="match status" value="1"/>
</dbReference>
<evidence type="ECO:0000256" key="2">
    <source>
        <dbReference type="ARBA" id="ARBA00022692"/>
    </source>
</evidence>
<name>A0A6A4WND5_AMPAM</name>
<dbReference type="PANTHER" id="PTHR21229">
    <property type="entry name" value="LUNG SEVEN TRANSMEMBRANE RECEPTOR"/>
    <property type="match status" value="1"/>
</dbReference>
<keyword evidence="4 6" id="KW-1133">Transmembrane helix</keyword>
<evidence type="ECO:0000259" key="7">
    <source>
        <dbReference type="Pfam" id="PF06814"/>
    </source>
</evidence>
<feature type="transmembrane region" description="Helical" evidence="6">
    <location>
        <begin position="267"/>
        <end position="287"/>
    </location>
</feature>
<organism evidence="8 9">
    <name type="scientific">Amphibalanus amphitrite</name>
    <name type="common">Striped barnacle</name>
    <name type="synonym">Balanus amphitrite</name>
    <dbReference type="NCBI Taxonomy" id="1232801"/>
    <lineage>
        <taxon>Eukaryota</taxon>
        <taxon>Metazoa</taxon>
        <taxon>Ecdysozoa</taxon>
        <taxon>Arthropoda</taxon>
        <taxon>Crustacea</taxon>
        <taxon>Multicrustacea</taxon>
        <taxon>Cirripedia</taxon>
        <taxon>Thoracica</taxon>
        <taxon>Thoracicalcarea</taxon>
        <taxon>Balanomorpha</taxon>
        <taxon>Balanoidea</taxon>
        <taxon>Balanidae</taxon>
        <taxon>Amphibalaninae</taxon>
        <taxon>Amphibalanus</taxon>
    </lineage>
</organism>
<evidence type="ECO:0000256" key="6">
    <source>
        <dbReference type="SAM" id="Phobius"/>
    </source>
</evidence>
<dbReference type="GO" id="GO:0016020">
    <property type="term" value="C:membrane"/>
    <property type="evidence" value="ECO:0007669"/>
    <property type="project" value="UniProtKB-SubCell"/>
</dbReference>
<evidence type="ECO:0000256" key="3">
    <source>
        <dbReference type="ARBA" id="ARBA00022729"/>
    </source>
</evidence>
<dbReference type="EMBL" id="VIIS01000628">
    <property type="protein sequence ID" value="KAF0306799.1"/>
    <property type="molecule type" value="Genomic_DNA"/>
</dbReference>
<keyword evidence="9" id="KW-1185">Reference proteome</keyword>
<comment type="subcellular location">
    <subcellularLocation>
        <location evidence="1">Membrane</location>
        <topology evidence="1">Multi-pass membrane protein</topology>
    </subcellularLocation>
</comment>
<keyword evidence="3" id="KW-0732">Signal</keyword>
<evidence type="ECO:0000256" key="4">
    <source>
        <dbReference type="ARBA" id="ARBA00022989"/>
    </source>
</evidence>
<feature type="transmembrane region" description="Helical" evidence="6">
    <location>
        <begin position="345"/>
        <end position="371"/>
    </location>
</feature>
<comment type="caution">
    <text evidence="8">The sequence shown here is derived from an EMBL/GenBank/DDBJ whole genome shotgun (WGS) entry which is preliminary data.</text>
</comment>
<dbReference type="GO" id="GO:0005794">
    <property type="term" value="C:Golgi apparatus"/>
    <property type="evidence" value="ECO:0007669"/>
    <property type="project" value="TreeGrafter"/>
</dbReference>
<evidence type="ECO:0000256" key="1">
    <source>
        <dbReference type="ARBA" id="ARBA00004141"/>
    </source>
</evidence>
<keyword evidence="5 6" id="KW-0472">Membrane</keyword>
<feature type="domain" description="GOST seven transmembrane" evidence="7">
    <location>
        <begin position="264"/>
        <end position="492"/>
    </location>
</feature>
<keyword evidence="2 6" id="KW-0812">Transmembrane</keyword>
<gene>
    <name evidence="8" type="primary">Gpr107</name>
    <name evidence="8" type="ORF">FJT64_021763</name>
</gene>